<reference evidence="1 2" key="1">
    <citation type="journal article" date="2011" name="BMC Genomics">
        <title>Complete genome sequence of Brachyspira intermedia reveals unique genomic features in Brachyspira species and phage-mediated horizontal gene transfer.</title>
        <authorList>
            <person name="Hafstrom T."/>
            <person name="Jansson D.S."/>
            <person name="Segerman B."/>
        </authorList>
    </citation>
    <scope>NUCLEOTIDE SEQUENCE [LARGE SCALE GENOMIC DNA]</scope>
    <source>
        <strain evidence="2">ATCC 51140 / PWS/A</strain>
    </source>
</reference>
<dbReference type="OrthoDB" id="1078890at2"/>
<evidence type="ECO:0000313" key="2">
    <source>
        <dbReference type="Proteomes" id="UP000008522"/>
    </source>
</evidence>
<proteinExistence type="predicted"/>
<dbReference type="AlphaFoldDB" id="G0EJR5"/>
<dbReference type="Proteomes" id="UP000008522">
    <property type="component" value="Chromosome"/>
</dbReference>
<evidence type="ECO:0008006" key="3">
    <source>
        <dbReference type="Google" id="ProtNLM"/>
    </source>
</evidence>
<dbReference type="RefSeq" id="WP_014488282.1">
    <property type="nucleotide sequence ID" value="NC_017243.1"/>
</dbReference>
<gene>
    <name evidence="1" type="ordered locus">Bint_1845</name>
</gene>
<dbReference type="KEGG" id="bip:Bint_1845"/>
<keyword evidence="2" id="KW-1185">Reference proteome</keyword>
<protein>
    <recommendedName>
        <fullName evidence="3">Lipoprotein</fullName>
    </recommendedName>
</protein>
<name>G0EJR5_BRAIP</name>
<sequence>MKRNLILSLIIILLIISCKKINLLGPNDIPPPTEFPDTEYPTPTPVPVPPIDIEEKPITVKPEIVSGKTVFGGYAKRFKYKNEWYVLATNEYEYDTDTKSLEKTGKAALLKIANDGSTITKIRSISPLMDLEDADYWTNLISDKLVIEANKVKVLSEAYTTSKFICIENPDFKKGNIVNYSMSGTFIIIKSFNENIKYVESDDLINWNYYLNPITKEYNMPNTNHINPNFLGRYGINTDEYFIVYFKEKIFLYTKYKSIFDEHPDGNRDPSKPPFDYYNNEYYIIDYGKDMSDAKNWTTNYFPDYNNEKLLVTMYFHTDNEKLYFSQGIFGDNKFVYNEKSGNWSSEASIKYQNICFSTEDGINWKADTLPSSDKLTDIRSYVFSYPNFEFRNNMIGYEEPNAAPLEPSYTELNGKYYRTINTTYPVPPIKEIIETANRLETNFTITEEHIKKSGTYQLQVSSVDPNKAQESDWVSIVPKNEINSVIGWESGGGNLFTFNNKIVRLADYDREFQINNQYENALNLSQKYYNMLKTAPTMEDYKNYNYYFLYYKSVADMIKMIKDKGNAYFMPDKVCTHYTFEVGN</sequence>
<dbReference type="EMBL" id="CP002874">
    <property type="protein sequence ID" value="AEM22461.1"/>
    <property type="molecule type" value="Genomic_DNA"/>
</dbReference>
<accession>G0EJR5</accession>
<organism evidence="1 2">
    <name type="scientific">Brachyspira intermedia (strain ATCC 51140 / PWS/A)</name>
    <name type="common">Serpulina intermedia</name>
    <dbReference type="NCBI Taxonomy" id="1045858"/>
    <lineage>
        <taxon>Bacteria</taxon>
        <taxon>Pseudomonadati</taxon>
        <taxon>Spirochaetota</taxon>
        <taxon>Spirochaetia</taxon>
        <taxon>Brachyspirales</taxon>
        <taxon>Brachyspiraceae</taxon>
        <taxon>Brachyspira</taxon>
    </lineage>
</organism>
<dbReference type="PROSITE" id="PS51257">
    <property type="entry name" value="PROKAR_LIPOPROTEIN"/>
    <property type="match status" value="1"/>
</dbReference>
<dbReference type="HOGENOM" id="CLU_033142_1_0_12"/>
<dbReference type="GeneID" id="44970368"/>
<dbReference type="PATRIC" id="fig|1045858.4.peg.1847"/>
<evidence type="ECO:0000313" key="1">
    <source>
        <dbReference type="EMBL" id="AEM22461.1"/>
    </source>
</evidence>